<dbReference type="GO" id="GO:0003682">
    <property type="term" value="F:chromatin binding"/>
    <property type="evidence" value="ECO:0007669"/>
    <property type="project" value="InterPro"/>
</dbReference>
<feature type="coiled-coil region" evidence="1">
    <location>
        <begin position="321"/>
        <end position="348"/>
    </location>
</feature>
<dbReference type="GO" id="GO:0006351">
    <property type="term" value="P:DNA-templated transcription"/>
    <property type="evidence" value="ECO:0007669"/>
    <property type="project" value="InterPro"/>
</dbReference>
<evidence type="ECO:0000259" key="2">
    <source>
        <dbReference type="PROSITE" id="PS51038"/>
    </source>
</evidence>
<dbReference type="InterPro" id="IPR043151">
    <property type="entry name" value="BAH_sf"/>
</dbReference>
<gene>
    <name evidence="3" type="ORF">ANE_LOCUS22412</name>
</gene>
<dbReference type="SMART" id="SM00439">
    <property type="entry name" value="BAH"/>
    <property type="match status" value="1"/>
</dbReference>
<protein>
    <recommendedName>
        <fullName evidence="2">BAH domain-containing protein</fullName>
    </recommendedName>
</protein>
<dbReference type="PANTHER" id="PTHR46871">
    <property type="entry name" value="BROMO-ADJACENT HOMOLOGY (BAH) DOMAIN-CONTAINING PROTEIN"/>
    <property type="match status" value="1"/>
</dbReference>
<evidence type="ECO:0000313" key="3">
    <source>
        <dbReference type="EMBL" id="VVB11968.1"/>
    </source>
</evidence>
<dbReference type="AlphaFoldDB" id="A0A565CE50"/>
<dbReference type="OrthoDB" id="1922186at2759"/>
<dbReference type="SUPFAM" id="SSF46942">
    <property type="entry name" value="Elongation factor TFIIS domain 2"/>
    <property type="match status" value="1"/>
</dbReference>
<accession>A0A565CE50</accession>
<reference evidence="3" key="1">
    <citation type="submission" date="2019-07" db="EMBL/GenBank/DDBJ databases">
        <authorList>
            <person name="Dittberner H."/>
        </authorList>
    </citation>
    <scope>NUCLEOTIDE SEQUENCE [LARGE SCALE GENOMIC DNA]</scope>
</reference>
<organism evidence="3 4">
    <name type="scientific">Arabis nemorensis</name>
    <dbReference type="NCBI Taxonomy" id="586526"/>
    <lineage>
        <taxon>Eukaryota</taxon>
        <taxon>Viridiplantae</taxon>
        <taxon>Streptophyta</taxon>
        <taxon>Embryophyta</taxon>
        <taxon>Tracheophyta</taxon>
        <taxon>Spermatophyta</taxon>
        <taxon>Magnoliopsida</taxon>
        <taxon>eudicotyledons</taxon>
        <taxon>Gunneridae</taxon>
        <taxon>Pentapetalae</taxon>
        <taxon>rosids</taxon>
        <taxon>malvids</taxon>
        <taxon>Brassicales</taxon>
        <taxon>Brassicaceae</taxon>
        <taxon>Arabideae</taxon>
        <taxon>Arabis</taxon>
    </lineage>
</organism>
<feature type="domain" description="BAH" evidence="2">
    <location>
        <begin position="123"/>
        <end position="243"/>
    </location>
</feature>
<comment type="caution">
    <text evidence="3">The sequence shown here is derived from an EMBL/GenBank/DDBJ whole genome shotgun (WGS) entry which is preliminary data.</text>
</comment>
<proteinExistence type="predicted"/>
<evidence type="ECO:0000256" key="1">
    <source>
        <dbReference type="SAM" id="Coils"/>
    </source>
</evidence>
<keyword evidence="1" id="KW-0175">Coiled coil</keyword>
<dbReference type="EMBL" id="CABITT030000007">
    <property type="protein sequence ID" value="VVB11968.1"/>
    <property type="molecule type" value="Genomic_DNA"/>
</dbReference>
<dbReference type="Gene3D" id="2.30.30.490">
    <property type="match status" value="1"/>
</dbReference>
<dbReference type="InterPro" id="IPR001025">
    <property type="entry name" value="BAH_dom"/>
</dbReference>
<dbReference type="Pfam" id="PF01426">
    <property type="entry name" value="BAH"/>
    <property type="match status" value="1"/>
</dbReference>
<dbReference type="PANTHER" id="PTHR46871:SF1">
    <property type="entry name" value="BROMO-ADJACENT HOMOLOGY (BAH) DOMAIN-CONTAINING PROTEIN"/>
    <property type="match status" value="1"/>
</dbReference>
<dbReference type="PROSITE" id="PS51038">
    <property type="entry name" value="BAH"/>
    <property type="match status" value="1"/>
</dbReference>
<dbReference type="InterPro" id="IPR003618">
    <property type="entry name" value="TFIIS_cen_dom"/>
</dbReference>
<dbReference type="Gene3D" id="1.10.472.30">
    <property type="entry name" value="Transcription elongation factor S-II, central domain"/>
    <property type="match status" value="1"/>
</dbReference>
<dbReference type="InterPro" id="IPR036575">
    <property type="entry name" value="TFIIS_cen_dom_sf"/>
</dbReference>
<dbReference type="Pfam" id="PF07500">
    <property type="entry name" value="TFIIS_M"/>
    <property type="match status" value="1"/>
</dbReference>
<dbReference type="Proteomes" id="UP000489600">
    <property type="component" value="Unassembled WGS sequence"/>
</dbReference>
<name>A0A565CE50_9BRAS</name>
<keyword evidence="4" id="KW-1185">Reference proteome</keyword>
<sequence length="452" mass="52720">MLTDQFNELLMNNDEDNVPLSSSKVMTTSIEEVTEQLNQVLMSDYEENALFSRLKVSKSITGKIEQKPKKQKKDCEEMPVKNIPKLEWKPEDCANVIGRMVKFTGGEGEKKKCHYETFEFHGKKYGLESSVLLVPEDINQKPYVAIIKDIYIQGKEGYVMLEVQWFYRPEDVEKKIIGNKEFKDSRYLFYSFHRDAVFAESVKHMCIVNFVPETKQIPKRREHPGFIVQNVYDIMKKKVRKFDGNDFSEIQRNEIDMLVAKTISRVGHLPDIEKEQQTLKSKRKQYVPKRFIIPVEKTSHASSNVVSAPNYRSTLEKFDMLTCALDRNKRLEELLEAVKHKCRVTKKKKEARDYDFFWPNDVVHAVSALEQAIYDSLANDIPKYNHEFEILVDQLKNSRLLAARLLNGELKPELIITMTPYELTRGRIFDEMKADIEDRYIEGEDPSTSKSS</sequence>
<evidence type="ECO:0000313" key="4">
    <source>
        <dbReference type="Proteomes" id="UP000489600"/>
    </source>
</evidence>